<protein>
    <submittedName>
        <fullName evidence="7">Sigma-70 family RNA polymerase sigma factor</fullName>
    </submittedName>
</protein>
<dbReference type="CDD" id="cd06171">
    <property type="entry name" value="Sigma70_r4"/>
    <property type="match status" value="1"/>
</dbReference>
<accession>A0ABU3NKP0</accession>
<dbReference type="NCBIfam" id="TIGR02937">
    <property type="entry name" value="sigma70-ECF"/>
    <property type="match status" value="1"/>
</dbReference>
<dbReference type="Gene3D" id="1.10.1740.10">
    <property type="match status" value="1"/>
</dbReference>
<comment type="caution">
    <text evidence="7">The sequence shown here is derived from an EMBL/GenBank/DDBJ whole genome shotgun (WGS) entry which is preliminary data.</text>
</comment>
<dbReference type="PANTHER" id="PTHR43133">
    <property type="entry name" value="RNA POLYMERASE ECF-TYPE SIGMA FACTO"/>
    <property type="match status" value="1"/>
</dbReference>
<evidence type="ECO:0000259" key="5">
    <source>
        <dbReference type="Pfam" id="PF04542"/>
    </source>
</evidence>
<proteinExistence type="inferred from homology"/>
<keyword evidence="8" id="KW-1185">Reference proteome</keyword>
<dbReference type="Pfam" id="PF08281">
    <property type="entry name" value="Sigma70_r4_2"/>
    <property type="match status" value="1"/>
</dbReference>
<keyword evidence="2" id="KW-0805">Transcription regulation</keyword>
<comment type="similarity">
    <text evidence="1">Belongs to the sigma-70 factor family. ECF subfamily.</text>
</comment>
<dbReference type="InterPro" id="IPR014284">
    <property type="entry name" value="RNA_pol_sigma-70_dom"/>
</dbReference>
<sequence length="195" mass="23238">MAEFDPGILKDVSHDIDAFSQVVATYQTQVYNLCFRMLGDVQEAEDAAQETFWRAFQALHRYDQSRPFLTWLLSIAAHYCIDQLRKRRTPVENIQEWMDEVLPSTEPSPESQYARREEHQYIQHLLMRLEPHERAVLILRYWYEMSELEMAETLSLSVSAVKSRLHRARQKIAHMWKEQQRHFAQKETTHEAPAY</sequence>
<dbReference type="InterPro" id="IPR007627">
    <property type="entry name" value="RNA_pol_sigma70_r2"/>
</dbReference>
<dbReference type="InterPro" id="IPR013324">
    <property type="entry name" value="RNA_pol_sigma_r3/r4-like"/>
</dbReference>
<organism evidence="7 8">
    <name type="scientific">Thermanaerothrix solaris</name>
    <dbReference type="NCBI Taxonomy" id="3058434"/>
    <lineage>
        <taxon>Bacteria</taxon>
        <taxon>Bacillati</taxon>
        <taxon>Chloroflexota</taxon>
        <taxon>Anaerolineae</taxon>
        <taxon>Anaerolineales</taxon>
        <taxon>Anaerolineaceae</taxon>
        <taxon>Thermanaerothrix</taxon>
    </lineage>
</organism>
<dbReference type="SUPFAM" id="SSF88659">
    <property type="entry name" value="Sigma3 and sigma4 domains of RNA polymerase sigma factors"/>
    <property type="match status" value="1"/>
</dbReference>
<evidence type="ECO:0000256" key="2">
    <source>
        <dbReference type="ARBA" id="ARBA00023015"/>
    </source>
</evidence>
<feature type="domain" description="RNA polymerase sigma-70 region 2" evidence="5">
    <location>
        <begin position="23"/>
        <end position="88"/>
    </location>
</feature>
<dbReference type="Gene3D" id="1.10.10.10">
    <property type="entry name" value="Winged helix-like DNA-binding domain superfamily/Winged helix DNA-binding domain"/>
    <property type="match status" value="1"/>
</dbReference>
<evidence type="ECO:0000256" key="1">
    <source>
        <dbReference type="ARBA" id="ARBA00010641"/>
    </source>
</evidence>
<dbReference type="PANTHER" id="PTHR43133:SF51">
    <property type="entry name" value="RNA POLYMERASE SIGMA FACTOR"/>
    <property type="match status" value="1"/>
</dbReference>
<gene>
    <name evidence="7" type="ORF">QYE77_03895</name>
</gene>
<evidence type="ECO:0000313" key="8">
    <source>
        <dbReference type="Proteomes" id="UP001254165"/>
    </source>
</evidence>
<evidence type="ECO:0000256" key="3">
    <source>
        <dbReference type="ARBA" id="ARBA00023082"/>
    </source>
</evidence>
<feature type="domain" description="RNA polymerase sigma factor 70 region 4 type 2" evidence="6">
    <location>
        <begin position="120"/>
        <end position="172"/>
    </location>
</feature>
<dbReference type="SUPFAM" id="SSF88946">
    <property type="entry name" value="Sigma2 domain of RNA polymerase sigma factors"/>
    <property type="match status" value="1"/>
</dbReference>
<keyword evidence="4" id="KW-0804">Transcription</keyword>
<dbReference type="Proteomes" id="UP001254165">
    <property type="component" value="Unassembled WGS sequence"/>
</dbReference>
<dbReference type="RefSeq" id="WP_315624050.1">
    <property type="nucleotide sequence ID" value="NZ_JAUHMF010000001.1"/>
</dbReference>
<name>A0ABU3NKP0_9CHLR</name>
<dbReference type="Pfam" id="PF04542">
    <property type="entry name" value="Sigma70_r2"/>
    <property type="match status" value="1"/>
</dbReference>
<dbReference type="InterPro" id="IPR013325">
    <property type="entry name" value="RNA_pol_sigma_r2"/>
</dbReference>
<dbReference type="InterPro" id="IPR013249">
    <property type="entry name" value="RNA_pol_sigma70_r4_t2"/>
</dbReference>
<evidence type="ECO:0000259" key="6">
    <source>
        <dbReference type="Pfam" id="PF08281"/>
    </source>
</evidence>
<dbReference type="InterPro" id="IPR039425">
    <property type="entry name" value="RNA_pol_sigma-70-like"/>
</dbReference>
<reference evidence="7 8" key="1">
    <citation type="submission" date="2023-07" db="EMBL/GenBank/DDBJ databases">
        <title>Novel species of Thermanaerothrix with wide hydrolytic capabilities.</title>
        <authorList>
            <person name="Zayulina K.S."/>
            <person name="Podosokorskaya O.A."/>
            <person name="Elcheninov A.G."/>
        </authorList>
    </citation>
    <scope>NUCLEOTIDE SEQUENCE [LARGE SCALE GENOMIC DNA]</scope>
    <source>
        <strain evidence="7 8">4228-RoL</strain>
    </source>
</reference>
<evidence type="ECO:0000256" key="4">
    <source>
        <dbReference type="ARBA" id="ARBA00023163"/>
    </source>
</evidence>
<keyword evidence="3" id="KW-0731">Sigma factor</keyword>
<evidence type="ECO:0000313" key="7">
    <source>
        <dbReference type="EMBL" id="MDT8897397.1"/>
    </source>
</evidence>
<dbReference type="EMBL" id="JAUHMF010000001">
    <property type="protein sequence ID" value="MDT8897397.1"/>
    <property type="molecule type" value="Genomic_DNA"/>
</dbReference>
<dbReference type="InterPro" id="IPR036388">
    <property type="entry name" value="WH-like_DNA-bd_sf"/>
</dbReference>